<dbReference type="Proteomes" id="UP000295707">
    <property type="component" value="Unassembled WGS sequence"/>
</dbReference>
<dbReference type="PANTHER" id="PTHR43317">
    <property type="entry name" value="THERMOSPERMINE SYNTHASE ACAULIS5"/>
    <property type="match status" value="1"/>
</dbReference>
<keyword evidence="1" id="KW-0620">Polyamine biosynthesis</keyword>
<protein>
    <submittedName>
        <fullName evidence="3">Putative membrane-bound spermidine synthase</fullName>
    </submittedName>
</protein>
<dbReference type="Gene3D" id="1.20.1250.20">
    <property type="entry name" value="MFS general substrate transporter like domains"/>
    <property type="match status" value="1"/>
</dbReference>
<evidence type="ECO:0000313" key="3">
    <source>
        <dbReference type="EMBL" id="TCK18217.1"/>
    </source>
</evidence>
<dbReference type="SUPFAM" id="SSF53335">
    <property type="entry name" value="S-adenosyl-L-methionine-dependent methyltransferases"/>
    <property type="match status" value="1"/>
</dbReference>
<sequence length="802" mass="86850">MTHQDHFAVFASLFVLSGISGLVYQVVWARKLQIAFGVNLYAIAAVLAAYFLGMALGSWLGGKVSDRSRRPLIIYALLEIGIGVTALVVTPLIDQLDIVLQPFNEMLNSNFYLLQGARFILTLGVLIVPTTLLGATVPFMNRGVMASDSHIGKRMATLYAANTLGAVAGVLVSGFYLIERIGLMHTAQLAAALSVAVGLLAIRVNWRAGPVNVRSAAVPETGSVETRQASRIVLPVMGLSGALGLSLEVLWTRLLIQGIGSTAYVFSIVLALFLAGIAIGSYIVRSRVDHWKDLYSALALTQGLAALFTLAGVPILNRVMPAIVSSVMDALGYSVEQAFFQTWALWAAGALLPATIALGASLPIAARLITSSRHAVGKNMGRLYAINTYGGVVGSLCTGFVLLPMAGVYGSITLISALYLLVAAVLVYQSDAGLMRGRRLAIIPIALSLLVWFFLPPGLVRDRVTNYTTGDILAYEEDYYGSILVTEEGDGDKFKRLLVNGTSYSGTGDYAVRYMRLQGHLPVFMSQKAVKNVLVICLGVGLTAGAITTHPDTALTVVELSRTIVDLSVFFADVNEEVHLNPDVTLVTDDGRNYLVRNPGQRFDVITLEPPPPVLAGMANLYSLDFYELAKSRMTDEGVIVQWIPLHTQSNTDTRMLIATFFKAFPNSSLWWTESGEALILGKMRDTPLVPGHIQNLLSNKKVARSLGDIDIFTPAQLAAHFLVDQNGLERLVSGSAVMTDDLPVIEYRVPVFNDDYTPLLKEMIQLRPDSHSIAKLLGISPSEADAIDEAWLNLKNSWYEK</sequence>
<dbReference type="InterPro" id="IPR029063">
    <property type="entry name" value="SAM-dependent_MTases_sf"/>
</dbReference>
<dbReference type="GO" id="GO:0006596">
    <property type="term" value="P:polyamine biosynthetic process"/>
    <property type="evidence" value="ECO:0007669"/>
    <property type="project" value="UniProtKB-KW"/>
</dbReference>
<feature type="transmembrane region" description="Helical" evidence="2">
    <location>
        <begin position="232"/>
        <end position="251"/>
    </location>
</feature>
<feature type="transmembrane region" description="Helical" evidence="2">
    <location>
        <begin position="263"/>
        <end position="284"/>
    </location>
</feature>
<accession>A0A4R1H8Q7</accession>
<feature type="transmembrane region" description="Helical" evidence="2">
    <location>
        <begin position="113"/>
        <end position="135"/>
    </location>
</feature>
<feature type="transmembrane region" description="Helical" evidence="2">
    <location>
        <begin position="72"/>
        <end position="93"/>
    </location>
</feature>
<feature type="transmembrane region" description="Helical" evidence="2">
    <location>
        <begin position="7"/>
        <end position="28"/>
    </location>
</feature>
<feature type="transmembrane region" description="Helical" evidence="2">
    <location>
        <begin position="184"/>
        <end position="206"/>
    </location>
</feature>
<feature type="transmembrane region" description="Helical" evidence="2">
    <location>
        <begin position="343"/>
        <end position="369"/>
    </location>
</feature>
<comment type="caution">
    <text evidence="3">The sequence shown here is derived from an EMBL/GenBank/DDBJ whole genome shotgun (WGS) entry which is preliminary data.</text>
</comment>
<dbReference type="SUPFAM" id="SSF103473">
    <property type="entry name" value="MFS general substrate transporter"/>
    <property type="match status" value="1"/>
</dbReference>
<keyword evidence="4" id="KW-1185">Reference proteome</keyword>
<feature type="transmembrane region" description="Helical" evidence="2">
    <location>
        <begin position="296"/>
        <end position="316"/>
    </location>
</feature>
<evidence type="ECO:0000256" key="1">
    <source>
        <dbReference type="ARBA" id="ARBA00023115"/>
    </source>
</evidence>
<feature type="transmembrane region" description="Helical" evidence="2">
    <location>
        <begin position="40"/>
        <end position="60"/>
    </location>
</feature>
<feature type="transmembrane region" description="Helical" evidence="2">
    <location>
        <begin position="440"/>
        <end position="459"/>
    </location>
</feature>
<dbReference type="EMBL" id="SMFX01000001">
    <property type="protein sequence ID" value="TCK18217.1"/>
    <property type="molecule type" value="Genomic_DNA"/>
</dbReference>
<dbReference type="PANTHER" id="PTHR43317:SF1">
    <property type="entry name" value="THERMOSPERMINE SYNTHASE ACAULIS5"/>
    <property type="match status" value="1"/>
</dbReference>
<dbReference type="NCBIfam" id="NF037959">
    <property type="entry name" value="MFS_SpdSyn"/>
    <property type="match status" value="2"/>
</dbReference>
<gene>
    <name evidence="3" type="ORF">DFR30_1492</name>
</gene>
<dbReference type="InterPro" id="IPR036259">
    <property type="entry name" value="MFS_trans_sf"/>
</dbReference>
<keyword evidence="2" id="KW-0472">Membrane</keyword>
<dbReference type="AlphaFoldDB" id="A0A4R1H8Q7"/>
<organism evidence="3 4">
    <name type="scientific">Thiogranum longum</name>
    <dbReference type="NCBI Taxonomy" id="1537524"/>
    <lineage>
        <taxon>Bacteria</taxon>
        <taxon>Pseudomonadati</taxon>
        <taxon>Pseudomonadota</taxon>
        <taxon>Gammaproteobacteria</taxon>
        <taxon>Chromatiales</taxon>
        <taxon>Ectothiorhodospiraceae</taxon>
        <taxon>Thiogranum</taxon>
    </lineage>
</organism>
<feature type="transmembrane region" description="Helical" evidence="2">
    <location>
        <begin position="156"/>
        <end position="178"/>
    </location>
</feature>
<dbReference type="Gene3D" id="3.40.50.150">
    <property type="entry name" value="Vaccinia Virus protein VP39"/>
    <property type="match status" value="1"/>
</dbReference>
<feature type="transmembrane region" description="Helical" evidence="2">
    <location>
        <begin position="381"/>
        <end position="402"/>
    </location>
</feature>
<evidence type="ECO:0000313" key="4">
    <source>
        <dbReference type="Proteomes" id="UP000295707"/>
    </source>
</evidence>
<dbReference type="Pfam" id="PF01564">
    <property type="entry name" value="Spermine_synth"/>
    <property type="match status" value="1"/>
</dbReference>
<keyword evidence="2" id="KW-1133">Transmembrane helix</keyword>
<name>A0A4R1H8Q7_9GAMM</name>
<feature type="transmembrane region" description="Helical" evidence="2">
    <location>
        <begin position="408"/>
        <end position="428"/>
    </location>
</feature>
<reference evidence="3 4" key="1">
    <citation type="submission" date="2019-03" db="EMBL/GenBank/DDBJ databases">
        <title>Genomic Encyclopedia of Type Strains, Phase IV (KMG-IV): sequencing the most valuable type-strain genomes for metagenomic binning, comparative biology and taxonomic classification.</title>
        <authorList>
            <person name="Goeker M."/>
        </authorList>
    </citation>
    <scope>NUCLEOTIDE SEQUENCE [LARGE SCALE GENOMIC DNA]</scope>
    <source>
        <strain evidence="3 4">DSM 19610</strain>
    </source>
</reference>
<proteinExistence type="predicted"/>
<evidence type="ECO:0000256" key="2">
    <source>
        <dbReference type="SAM" id="Phobius"/>
    </source>
</evidence>
<keyword evidence="2" id="KW-0812">Transmembrane</keyword>